<comment type="caution">
    <text evidence="9">The sequence shown here is derived from an EMBL/GenBank/DDBJ whole genome shotgun (WGS) entry which is preliminary data.</text>
</comment>
<evidence type="ECO:0000256" key="5">
    <source>
        <dbReference type="ARBA" id="ARBA00022577"/>
    </source>
</evidence>
<keyword evidence="6 8" id="KW-0732">Signal</keyword>
<keyword evidence="7" id="KW-0611">Plant defense</keyword>
<organism evidence="9 10">
    <name type="scientific">Zostera marina</name>
    <name type="common">Eelgrass</name>
    <dbReference type="NCBI Taxonomy" id="29655"/>
    <lineage>
        <taxon>Eukaryota</taxon>
        <taxon>Viridiplantae</taxon>
        <taxon>Streptophyta</taxon>
        <taxon>Embryophyta</taxon>
        <taxon>Tracheophyta</taxon>
        <taxon>Spermatophyta</taxon>
        <taxon>Magnoliopsida</taxon>
        <taxon>Liliopsida</taxon>
        <taxon>Zosteraceae</taxon>
        <taxon>Zostera</taxon>
    </lineage>
</organism>
<evidence type="ECO:0000256" key="3">
    <source>
        <dbReference type="ARBA" id="ARBA00022525"/>
    </source>
</evidence>
<sequence length="84" mass="9782">MTRRMMVVLIISCLIMAATTTFTEARDPTDHMNVRTKSYHNFYHFKSDCTKAKCDAFCKRRSPGTRGGECQQKNNLPLHCHCYY</sequence>
<comment type="similarity">
    <text evidence="2">Belongs to the DEFL family.</text>
</comment>
<evidence type="ECO:0000256" key="4">
    <source>
        <dbReference type="ARBA" id="ARBA00022529"/>
    </source>
</evidence>
<dbReference type="InterPro" id="IPR022618">
    <property type="entry name" value="Defensin-like_20-28"/>
</dbReference>
<keyword evidence="10" id="KW-1185">Reference proteome</keyword>
<dbReference type="GO" id="GO:0005576">
    <property type="term" value="C:extracellular region"/>
    <property type="evidence" value="ECO:0007669"/>
    <property type="project" value="UniProtKB-SubCell"/>
</dbReference>
<evidence type="ECO:0000256" key="2">
    <source>
        <dbReference type="ARBA" id="ARBA00006722"/>
    </source>
</evidence>
<reference evidence="10" key="1">
    <citation type="journal article" date="2016" name="Nature">
        <title>The genome of the seagrass Zostera marina reveals angiosperm adaptation to the sea.</title>
        <authorList>
            <person name="Olsen J.L."/>
            <person name="Rouze P."/>
            <person name="Verhelst B."/>
            <person name="Lin Y.-C."/>
            <person name="Bayer T."/>
            <person name="Collen J."/>
            <person name="Dattolo E."/>
            <person name="De Paoli E."/>
            <person name="Dittami S."/>
            <person name="Maumus F."/>
            <person name="Michel G."/>
            <person name="Kersting A."/>
            <person name="Lauritano C."/>
            <person name="Lohaus R."/>
            <person name="Toepel M."/>
            <person name="Tonon T."/>
            <person name="Vanneste K."/>
            <person name="Amirebrahimi M."/>
            <person name="Brakel J."/>
            <person name="Bostroem C."/>
            <person name="Chovatia M."/>
            <person name="Grimwood J."/>
            <person name="Jenkins J.W."/>
            <person name="Jueterbock A."/>
            <person name="Mraz A."/>
            <person name="Stam W.T."/>
            <person name="Tice H."/>
            <person name="Bornberg-Bauer E."/>
            <person name="Green P.J."/>
            <person name="Pearson G.A."/>
            <person name="Procaccini G."/>
            <person name="Duarte C.M."/>
            <person name="Schmutz J."/>
            <person name="Reusch T.B.H."/>
            <person name="Van de Peer Y."/>
        </authorList>
    </citation>
    <scope>NUCLEOTIDE SEQUENCE [LARGE SCALE GENOMIC DNA]</scope>
    <source>
        <strain evidence="10">cv. Finnish</strain>
    </source>
</reference>
<feature type="signal peptide" evidence="8">
    <location>
        <begin position="1"/>
        <end position="25"/>
    </location>
</feature>
<evidence type="ECO:0000256" key="1">
    <source>
        <dbReference type="ARBA" id="ARBA00004613"/>
    </source>
</evidence>
<evidence type="ECO:0000256" key="6">
    <source>
        <dbReference type="ARBA" id="ARBA00022729"/>
    </source>
</evidence>
<proteinExistence type="inferred from homology"/>
<evidence type="ECO:0000313" key="10">
    <source>
        <dbReference type="Proteomes" id="UP000036987"/>
    </source>
</evidence>
<dbReference type="GO" id="GO:0050832">
    <property type="term" value="P:defense response to fungus"/>
    <property type="evidence" value="ECO:0007669"/>
    <property type="project" value="UniProtKB-KW"/>
</dbReference>
<dbReference type="EMBL" id="LFYR01001940">
    <property type="protein sequence ID" value="KMZ58442.1"/>
    <property type="molecule type" value="Genomic_DNA"/>
</dbReference>
<feature type="chain" id="PRO_5005527292" evidence="8">
    <location>
        <begin position="26"/>
        <end position="84"/>
    </location>
</feature>
<gene>
    <name evidence="9" type="ORF">ZOSMA_776G00010</name>
</gene>
<evidence type="ECO:0000256" key="7">
    <source>
        <dbReference type="ARBA" id="ARBA00022821"/>
    </source>
</evidence>
<dbReference type="GO" id="GO:0031640">
    <property type="term" value="P:killing of cells of another organism"/>
    <property type="evidence" value="ECO:0007669"/>
    <property type="project" value="UniProtKB-KW"/>
</dbReference>
<name>A0A0K9NQR9_ZOSMR</name>
<dbReference type="Proteomes" id="UP000036987">
    <property type="component" value="Unassembled WGS sequence"/>
</dbReference>
<dbReference type="AlphaFoldDB" id="A0A0K9NQR9"/>
<keyword evidence="5" id="KW-0295">Fungicide</keyword>
<keyword evidence="3" id="KW-0964">Secreted</keyword>
<evidence type="ECO:0000313" key="9">
    <source>
        <dbReference type="EMBL" id="KMZ58442.1"/>
    </source>
</evidence>
<protein>
    <submittedName>
        <fullName evidence="9">S-locus cysteine-rich protein (SCR)</fullName>
    </submittedName>
</protein>
<dbReference type="Pfam" id="PF10868">
    <property type="entry name" value="Defensin_like"/>
    <property type="match status" value="1"/>
</dbReference>
<accession>A0A0K9NQR9</accession>
<comment type="subcellular location">
    <subcellularLocation>
        <location evidence="1">Secreted</location>
    </subcellularLocation>
</comment>
<evidence type="ECO:0000256" key="8">
    <source>
        <dbReference type="SAM" id="SignalP"/>
    </source>
</evidence>
<keyword evidence="4" id="KW-0929">Antimicrobial</keyword>